<proteinExistence type="predicted"/>
<feature type="compositionally biased region" description="Basic and acidic residues" evidence="2">
    <location>
        <begin position="94"/>
        <end position="104"/>
    </location>
</feature>
<dbReference type="AlphaFoldDB" id="W3WPR5"/>
<dbReference type="Proteomes" id="UP000030651">
    <property type="component" value="Unassembled WGS sequence"/>
</dbReference>
<evidence type="ECO:0000259" key="3">
    <source>
        <dbReference type="Pfam" id="PF13598"/>
    </source>
</evidence>
<dbReference type="eggNOG" id="ENOG502QXGR">
    <property type="taxonomic scope" value="Eukaryota"/>
</dbReference>
<dbReference type="Pfam" id="PF13600">
    <property type="entry name" value="DUF4140"/>
    <property type="match status" value="1"/>
</dbReference>
<feature type="compositionally biased region" description="Acidic residues" evidence="2">
    <location>
        <begin position="84"/>
        <end position="93"/>
    </location>
</feature>
<gene>
    <name evidence="5" type="ORF">PFICI_12834</name>
</gene>
<dbReference type="OrthoDB" id="10068793at2759"/>
<evidence type="ECO:0008006" key="7">
    <source>
        <dbReference type="Google" id="ProtNLM"/>
    </source>
</evidence>
<dbReference type="OMA" id="CRINNTK"/>
<dbReference type="InterPro" id="IPR037291">
    <property type="entry name" value="DUF4139"/>
</dbReference>
<dbReference type="KEGG" id="pfy:PFICI_12834"/>
<reference evidence="6" key="1">
    <citation type="journal article" date="2015" name="BMC Genomics">
        <title>Genomic and transcriptomic analysis of the endophytic fungus Pestalotiopsis fici reveals its lifestyle and high potential for synthesis of natural products.</title>
        <authorList>
            <person name="Wang X."/>
            <person name="Zhang X."/>
            <person name="Liu L."/>
            <person name="Xiang M."/>
            <person name="Wang W."/>
            <person name="Sun X."/>
            <person name="Che Y."/>
            <person name="Guo L."/>
            <person name="Liu G."/>
            <person name="Guo L."/>
            <person name="Wang C."/>
            <person name="Yin W.B."/>
            <person name="Stadler M."/>
            <person name="Zhang X."/>
            <person name="Liu X."/>
        </authorList>
    </citation>
    <scope>NUCLEOTIDE SEQUENCE [LARGE SCALE GENOMIC DNA]</scope>
    <source>
        <strain evidence="6">W106-1 / CGMCC3.15140</strain>
    </source>
</reference>
<dbReference type="InterPro" id="IPR025554">
    <property type="entry name" value="DUF4140"/>
</dbReference>
<dbReference type="RefSeq" id="XP_007839606.1">
    <property type="nucleotide sequence ID" value="XM_007841415.1"/>
</dbReference>
<dbReference type="Pfam" id="PF13598">
    <property type="entry name" value="DUF4139"/>
    <property type="match status" value="1"/>
</dbReference>
<feature type="region of interest" description="Disordered" evidence="2">
    <location>
        <begin position="81"/>
        <end position="104"/>
    </location>
</feature>
<dbReference type="GeneID" id="19277847"/>
<evidence type="ECO:0000256" key="2">
    <source>
        <dbReference type="SAM" id="MobiDB-lite"/>
    </source>
</evidence>
<dbReference type="InterPro" id="IPR011935">
    <property type="entry name" value="CHP02231"/>
</dbReference>
<evidence type="ECO:0000256" key="1">
    <source>
        <dbReference type="SAM" id="Coils"/>
    </source>
</evidence>
<feature type="domain" description="DUF4139" evidence="3">
    <location>
        <begin position="269"/>
        <end position="652"/>
    </location>
</feature>
<feature type="coiled-coil region" evidence="1">
    <location>
        <begin position="110"/>
        <end position="137"/>
    </location>
</feature>
<evidence type="ECO:0000259" key="4">
    <source>
        <dbReference type="Pfam" id="PF13600"/>
    </source>
</evidence>
<keyword evidence="6" id="KW-1185">Reference proteome</keyword>
<dbReference type="EMBL" id="KI912118">
    <property type="protein sequence ID" value="ETS75890.1"/>
    <property type="molecule type" value="Genomic_DNA"/>
</dbReference>
<protein>
    <recommendedName>
        <fullName evidence="7">DUF4139 domain-containing protein</fullName>
    </recommendedName>
</protein>
<dbReference type="HOGENOM" id="CLU_010457_1_0_1"/>
<dbReference type="PANTHER" id="PTHR31005:SF8">
    <property type="entry name" value="DUF4139 DOMAIN-CONTAINING PROTEIN"/>
    <property type="match status" value="1"/>
</dbReference>
<evidence type="ECO:0000313" key="5">
    <source>
        <dbReference type="EMBL" id="ETS75890.1"/>
    </source>
</evidence>
<evidence type="ECO:0000313" key="6">
    <source>
        <dbReference type="Proteomes" id="UP000030651"/>
    </source>
</evidence>
<dbReference type="PANTHER" id="PTHR31005">
    <property type="entry name" value="DUF4139 DOMAIN-CONTAINING PROTEIN"/>
    <property type="match status" value="1"/>
</dbReference>
<dbReference type="InParanoid" id="W3WPR5"/>
<accession>W3WPR5</accession>
<keyword evidence="1" id="KW-0175">Coiled coil</keyword>
<sequence>MDDQQKISVHDLGTRSVTLFPDRAQVTRDIRVGLGPGTTEVIITGLDPSVDKRFVKIKSSGCAIIDDVTVETRPNCDKSHDVCPDMEFEDQSDSEDRNDGDHADFELPELKENQDQIAKLHEEQNRATETIVSAQRQCEFLDSYNSKITSSPPKSDKPLEDLDITTVLENYRKERSKLYETVLAETSKKREIEQKISDLARKQDPLRKRRDKQQAMIQKNRAKMLRAKEKRSREIAQLRREEEHIWPERIHVIKVSLFNRARAMGVSDLELIYDTRAAYWSPSYNLSFSSTTKSTVLRFDAHITNMTSETWSNCRVTLADSRGWYSGLEDDFSNFAQRYIKFGTGKAKPLGYPNNYHNPLIFSGGDLVRSRLDAAKKSSLNENLKAMQRPTPSPALVGADRVLPPPTASLARKEGPTGVQAYPELGFQESPFEETDLGSIYELKGLKSLAPSPDDSKHIVTHIVFKSVNFSRIVVSMHKPSAYIRAEILNDSRVYLMDGPVGLVMDGVFIRRAELPYCIPGGSFTLGLCLDPEILVEPSMPEFTRTPSSSSTAGQVVTYKQTVKIFNTCSRDREESVQITVIDPSPIDNKDGNVYTRLVQPPGLTPGGPGVEAGVGIEGKSPSPFPHWGKATAALTSGGDLAWDVTLNAGKGVEMTREYCALVPHGRDRGNVLTDVANWVEKAAEVEHECAGATPSSLDEFTAGG</sequence>
<name>W3WPR5_PESFW</name>
<organism evidence="5 6">
    <name type="scientific">Pestalotiopsis fici (strain W106-1 / CGMCC3.15140)</name>
    <dbReference type="NCBI Taxonomy" id="1229662"/>
    <lineage>
        <taxon>Eukaryota</taxon>
        <taxon>Fungi</taxon>
        <taxon>Dikarya</taxon>
        <taxon>Ascomycota</taxon>
        <taxon>Pezizomycotina</taxon>
        <taxon>Sordariomycetes</taxon>
        <taxon>Xylariomycetidae</taxon>
        <taxon>Amphisphaeriales</taxon>
        <taxon>Sporocadaceae</taxon>
        <taxon>Pestalotiopsis</taxon>
    </lineage>
</organism>
<feature type="domain" description="DUF4140" evidence="4">
    <location>
        <begin position="17"/>
        <end position="141"/>
    </location>
</feature>